<comment type="caution">
    <text evidence="1">The sequence shown here is derived from an EMBL/GenBank/DDBJ whole genome shotgun (WGS) entry which is preliminary data.</text>
</comment>
<name>A0A7J8FIS7_ROUAE</name>
<protein>
    <submittedName>
        <fullName evidence="1">Uncharacterized protein</fullName>
    </submittedName>
</protein>
<keyword evidence="2" id="KW-1185">Reference proteome</keyword>
<dbReference type="AlphaFoldDB" id="A0A7J8FIS7"/>
<accession>A0A7J8FIS7</accession>
<dbReference type="Proteomes" id="UP000593571">
    <property type="component" value="Unassembled WGS sequence"/>
</dbReference>
<sequence length="124" mass="14472">MGLVGPLWAEVWRGWMCERGIVIIVRKREFCLDSSRDSRTDHPFLGCFSLFHSYSSILTSPHQLLMLLYENKFCFSTWLGRVKSSNLSFIGHYHILFSVEETQKSPCPLQKRFRRQLSCDPLGL</sequence>
<dbReference type="EMBL" id="JACASE010000007">
    <property type="protein sequence ID" value="KAF6447505.1"/>
    <property type="molecule type" value="Genomic_DNA"/>
</dbReference>
<gene>
    <name evidence="1" type="ORF">HJG63_011947</name>
</gene>
<reference evidence="1 2" key="1">
    <citation type="journal article" date="2020" name="Nature">
        <title>Six reference-quality genomes reveal evolution of bat adaptations.</title>
        <authorList>
            <person name="Jebb D."/>
            <person name="Huang Z."/>
            <person name="Pippel M."/>
            <person name="Hughes G.M."/>
            <person name="Lavrichenko K."/>
            <person name="Devanna P."/>
            <person name="Winkler S."/>
            <person name="Jermiin L.S."/>
            <person name="Skirmuntt E.C."/>
            <person name="Katzourakis A."/>
            <person name="Burkitt-Gray L."/>
            <person name="Ray D.A."/>
            <person name="Sullivan K.A.M."/>
            <person name="Roscito J.G."/>
            <person name="Kirilenko B.M."/>
            <person name="Davalos L.M."/>
            <person name="Corthals A.P."/>
            <person name="Power M.L."/>
            <person name="Jones G."/>
            <person name="Ransome R.D."/>
            <person name="Dechmann D.K.N."/>
            <person name="Locatelli A.G."/>
            <person name="Puechmaille S.J."/>
            <person name="Fedrigo O."/>
            <person name="Jarvis E.D."/>
            <person name="Hiller M."/>
            <person name="Vernes S.C."/>
            <person name="Myers E.W."/>
            <person name="Teeling E.C."/>
        </authorList>
    </citation>
    <scope>NUCLEOTIDE SEQUENCE [LARGE SCALE GENOMIC DNA]</scope>
    <source>
        <strain evidence="1">MRouAeg1</strain>
        <tissue evidence="1">Muscle</tissue>
    </source>
</reference>
<evidence type="ECO:0000313" key="2">
    <source>
        <dbReference type="Proteomes" id="UP000593571"/>
    </source>
</evidence>
<evidence type="ECO:0000313" key="1">
    <source>
        <dbReference type="EMBL" id="KAF6447505.1"/>
    </source>
</evidence>
<organism evidence="1 2">
    <name type="scientific">Rousettus aegyptiacus</name>
    <name type="common">Egyptian fruit bat</name>
    <name type="synonym">Pteropus aegyptiacus</name>
    <dbReference type="NCBI Taxonomy" id="9407"/>
    <lineage>
        <taxon>Eukaryota</taxon>
        <taxon>Metazoa</taxon>
        <taxon>Chordata</taxon>
        <taxon>Craniata</taxon>
        <taxon>Vertebrata</taxon>
        <taxon>Euteleostomi</taxon>
        <taxon>Mammalia</taxon>
        <taxon>Eutheria</taxon>
        <taxon>Laurasiatheria</taxon>
        <taxon>Chiroptera</taxon>
        <taxon>Yinpterochiroptera</taxon>
        <taxon>Pteropodoidea</taxon>
        <taxon>Pteropodidae</taxon>
        <taxon>Rousettinae</taxon>
        <taxon>Rousettus</taxon>
    </lineage>
</organism>
<proteinExistence type="predicted"/>